<dbReference type="InterPro" id="IPR045728">
    <property type="entry name" value="DUF6082"/>
</dbReference>
<dbReference type="GeneID" id="96288154"/>
<protein>
    <submittedName>
        <fullName evidence="1">Uncharacterized protein</fullName>
    </submittedName>
</protein>
<sequence length="147" mass="16244">MKAADSVLVLAAVAAAGIALSQRQHRQQLDLQAVALHQAWITDAASSPDLANLWAAGSGQATPEYTNLLRANRVMALLCAKFRVGLLNQHALRVQARWLMERPIGRQYWKMHGAFREEEATDGRTRAFNRIMSDEYIAVSDRTTAAA</sequence>
<organism evidence="1 2">
    <name type="scientific">Streptomyces xanthochromogenes</name>
    <dbReference type="NCBI Taxonomy" id="67384"/>
    <lineage>
        <taxon>Bacteria</taxon>
        <taxon>Bacillati</taxon>
        <taxon>Actinomycetota</taxon>
        <taxon>Actinomycetes</taxon>
        <taxon>Kitasatosporales</taxon>
        <taxon>Streptomycetaceae</taxon>
        <taxon>Streptomyces</taxon>
    </lineage>
</organism>
<dbReference type="Pfam" id="PF19560">
    <property type="entry name" value="DUF6082"/>
    <property type="match status" value="1"/>
</dbReference>
<reference evidence="2" key="1">
    <citation type="journal article" date="2019" name="Int. J. Syst. Evol. Microbiol.">
        <title>The Global Catalogue of Microorganisms (GCM) 10K type strain sequencing project: providing services to taxonomists for standard genome sequencing and annotation.</title>
        <authorList>
            <consortium name="The Broad Institute Genomics Platform"/>
            <consortium name="The Broad Institute Genome Sequencing Center for Infectious Disease"/>
            <person name="Wu L."/>
            <person name="Ma J."/>
        </authorList>
    </citation>
    <scope>NUCLEOTIDE SEQUENCE [LARGE SCALE GENOMIC DNA]</scope>
    <source>
        <strain evidence="2">JCM 4594</strain>
    </source>
</reference>
<name>A0ABQ2ZDK3_9ACTN</name>
<evidence type="ECO:0000313" key="1">
    <source>
        <dbReference type="EMBL" id="GGY13497.1"/>
    </source>
</evidence>
<dbReference type="Proteomes" id="UP000600946">
    <property type="component" value="Unassembled WGS sequence"/>
</dbReference>
<keyword evidence="2" id="KW-1185">Reference proteome</keyword>
<dbReference type="RefSeq" id="WP_190025780.1">
    <property type="nucleotide sequence ID" value="NZ_BMUU01000001.1"/>
</dbReference>
<proteinExistence type="predicted"/>
<dbReference type="EMBL" id="BMUU01000001">
    <property type="protein sequence ID" value="GGY13497.1"/>
    <property type="molecule type" value="Genomic_DNA"/>
</dbReference>
<comment type="caution">
    <text evidence="1">The sequence shown here is derived from an EMBL/GenBank/DDBJ whole genome shotgun (WGS) entry which is preliminary data.</text>
</comment>
<evidence type="ECO:0000313" key="2">
    <source>
        <dbReference type="Proteomes" id="UP000600946"/>
    </source>
</evidence>
<gene>
    <name evidence="1" type="ORF">GCM10010326_00980</name>
</gene>
<accession>A0ABQ2ZDK3</accession>